<dbReference type="PANTHER" id="PTHR19980">
    <property type="entry name" value="RNA CLEAVAGE STIMULATION FACTOR"/>
    <property type="match status" value="1"/>
</dbReference>
<protein>
    <recommendedName>
        <fullName evidence="4">Suppressor of forked domain-containing protein</fullName>
    </recommendedName>
</protein>
<dbReference type="Pfam" id="PF05843">
    <property type="entry name" value="Suf"/>
    <property type="match status" value="1"/>
</dbReference>
<evidence type="ECO:0000256" key="2">
    <source>
        <dbReference type="ARBA" id="ARBA00022737"/>
    </source>
</evidence>
<dbReference type="InterPro" id="IPR045243">
    <property type="entry name" value="Rna14-like"/>
</dbReference>
<keyword evidence="2" id="KW-0677">Repeat</keyword>
<feature type="domain" description="Suppressor of forked" evidence="4">
    <location>
        <begin position="14"/>
        <end position="83"/>
    </location>
</feature>
<dbReference type="InterPro" id="IPR011990">
    <property type="entry name" value="TPR-like_helical_dom_sf"/>
</dbReference>
<dbReference type="EMBL" id="OV725081">
    <property type="protein sequence ID" value="CAH1403957.1"/>
    <property type="molecule type" value="Genomic_DNA"/>
</dbReference>
<evidence type="ECO:0000256" key="3">
    <source>
        <dbReference type="ARBA" id="ARBA00023242"/>
    </source>
</evidence>
<dbReference type="GO" id="GO:0005634">
    <property type="term" value="C:nucleus"/>
    <property type="evidence" value="ECO:0007669"/>
    <property type="project" value="UniProtKB-SubCell"/>
</dbReference>
<reference evidence="5" key="1">
    <citation type="submission" date="2022-01" db="EMBL/GenBank/DDBJ databases">
        <authorList>
            <person name="King R."/>
        </authorList>
    </citation>
    <scope>NUCLEOTIDE SEQUENCE</scope>
</reference>
<dbReference type="Proteomes" id="UP001152798">
    <property type="component" value="Chromosome 5"/>
</dbReference>
<proteinExistence type="predicted"/>
<evidence type="ECO:0000313" key="6">
    <source>
        <dbReference type="Proteomes" id="UP001152798"/>
    </source>
</evidence>
<dbReference type="AlphaFoldDB" id="A0A9P0HLJ9"/>
<dbReference type="Gene3D" id="1.25.40.1040">
    <property type="match status" value="1"/>
</dbReference>
<comment type="subcellular location">
    <subcellularLocation>
        <location evidence="1">Nucleus</location>
    </subcellularLocation>
</comment>
<dbReference type="PANTHER" id="PTHR19980:SF0">
    <property type="entry name" value="CLEAVAGE STIMULATION FACTOR SUBUNIT 3"/>
    <property type="match status" value="1"/>
</dbReference>
<dbReference type="GO" id="GO:0031124">
    <property type="term" value="P:mRNA 3'-end processing"/>
    <property type="evidence" value="ECO:0007669"/>
    <property type="project" value="InterPro"/>
</dbReference>
<organism evidence="5 6">
    <name type="scientific">Nezara viridula</name>
    <name type="common">Southern green stink bug</name>
    <name type="synonym">Cimex viridulus</name>
    <dbReference type="NCBI Taxonomy" id="85310"/>
    <lineage>
        <taxon>Eukaryota</taxon>
        <taxon>Metazoa</taxon>
        <taxon>Ecdysozoa</taxon>
        <taxon>Arthropoda</taxon>
        <taxon>Hexapoda</taxon>
        <taxon>Insecta</taxon>
        <taxon>Pterygota</taxon>
        <taxon>Neoptera</taxon>
        <taxon>Paraneoptera</taxon>
        <taxon>Hemiptera</taxon>
        <taxon>Heteroptera</taxon>
        <taxon>Panheteroptera</taxon>
        <taxon>Pentatomomorpha</taxon>
        <taxon>Pentatomoidea</taxon>
        <taxon>Pentatomidae</taxon>
        <taxon>Pentatominae</taxon>
        <taxon>Nezara</taxon>
    </lineage>
</organism>
<keyword evidence="6" id="KW-1185">Reference proteome</keyword>
<name>A0A9P0HLJ9_NEZVI</name>
<dbReference type="SUPFAM" id="SSF48452">
    <property type="entry name" value="TPR-like"/>
    <property type="match status" value="1"/>
</dbReference>
<sequence length="96" mass="11552">MGDENVQIEWGSEKLVKAQQTIDENKWDIEAWGVLIREAQGRWINDVRPFFERLVATFPTTGRYWKIYIEQEMKGRNFERVEKYNVIIMEITKIPM</sequence>
<dbReference type="GO" id="GO:0003729">
    <property type="term" value="F:mRNA binding"/>
    <property type="evidence" value="ECO:0007669"/>
    <property type="project" value="TreeGrafter"/>
</dbReference>
<evidence type="ECO:0000313" key="5">
    <source>
        <dbReference type="EMBL" id="CAH1403957.1"/>
    </source>
</evidence>
<keyword evidence="3" id="KW-0539">Nucleus</keyword>
<gene>
    <name evidence="5" type="ORF">NEZAVI_LOCUS12462</name>
</gene>
<accession>A0A9P0HLJ9</accession>
<evidence type="ECO:0000256" key="1">
    <source>
        <dbReference type="ARBA" id="ARBA00004123"/>
    </source>
</evidence>
<evidence type="ECO:0000259" key="4">
    <source>
        <dbReference type="Pfam" id="PF05843"/>
    </source>
</evidence>
<dbReference type="InterPro" id="IPR008847">
    <property type="entry name" value="Suf"/>
</dbReference>